<comment type="caution">
    <text evidence="1">The sequence shown here is derived from an EMBL/GenBank/DDBJ whole genome shotgun (WGS) entry which is preliminary data.</text>
</comment>
<sequence>MALTNKRAKHWSSIIKWKAMTKDQCKQVTNLLRAWDELTSEQIESLEAFLSTVTISAVAKAKKTNWSE</sequence>
<accession>A0ABR8N476</accession>
<protein>
    <submittedName>
        <fullName evidence="1">Uncharacterized protein</fullName>
    </submittedName>
</protein>
<gene>
    <name evidence="1" type="ORF">H8B09_30075</name>
</gene>
<dbReference type="EMBL" id="JACXZA010000016">
    <property type="protein sequence ID" value="MBD3922977.1"/>
    <property type="molecule type" value="Genomic_DNA"/>
</dbReference>
<reference evidence="1 2" key="1">
    <citation type="submission" date="2020-09" db="EMBL/GenBank/DDBJ databases">
        <title>Paenibacillus sp. strain PR3 16S rRNA gene Genome sequencing and assembly.</title>
        <authorList>
            <person name="Kim J."/>
        </authorList>
    </citation>
    <scope>NUCLEOTIDE SEQUENCE [LARGE SCALE GENOMIC DNA]</scope>
    <source>
        <strain evidence="1 2">PR3</strain>
    </source>
</reference>
<evidence type="ECO:0000313" key="1">
    <source>
        <dbReference type="EMBL" id="MBD3922977.1"/>
    </source>
</evidence>
<dbReference type="RefSeq" id="WP_191207270.1">
    <property type="nucleotide sequence ID" value="NZ_JACXZA010000016.1"/>
</dbReference>
<keyword evidence="2" id="KW-1185">Reference proteome</keyword>
<name>A0ABR8N476_9BACL</name>
<evidence type="ECO:0000313" key="2">
    <source>
        <dbReference type="Proteomes" id="UP000609346"/>
    </source>
</evidence>
<dbReference type="Proteomes" id="UP000609346">
    <property type="component" value="Unassembled WGS sequence"/>
</dbReference>
<proteinExistence type="predicted"/>
<organism evidence="1 2">
    <name type="scientific">Paenibacillus terricola</name>
    <dbReference type="NCBI Taxonomy" id="2763503"/>
    <lineage>
        <taxon>Bacteria</taxon>
        <taxon>Bacillati</taxon>
        <taxon>Bacillota</taxon>
        <taxon>Bacilli</taxon>
        <taxon>Bacillales</taxon>
        <taxon>Paenibacillaceae</taxon>
        <taxon>Paenibacillus</taxon>
    </lineage>
</organism>